<name>A0ABP9WBZ6_9DEIO</name>
<dbReference type="PANTHER" id="PTHR30204">
    <property type="entry name" value="REDOX-CYCLING DRUG-SENSING TRANSCRIPTIONAL ACTIVATOR SOXR"/>
    <property type="match status" value="1"/>
</dbReference>
<dbReference type="EMBL" id="BAABRP010000013">
    <property type="protein sequence ID" value="GAA5514113.1"/>
    <property type="molecule type" value="Genomic_DNA"/>
</dbReference>
<evidence type="ECO:0000259" key="2">
    <source>
        <dbReference type="PROSITE" id="PS50937"/>
    </source>
</evidence>
<keyword evidence="4" id="KW-1185">Reference proteome</keyword>
<dbReference type="InterPro" id="IPR009061">
    <property type="entry name" value="DNA-bd_dom_put_sf"/>
</dbReference>
<dbReference type="Pfam" id="PF00376">
    <property type="entry name" value="MerR"/>
    <property type="match status" value="1"/>
</dbReference>
<evidence type="ECO:0000313" key="4">
    <source>
        <dbReference type="Proteomes" id="UP001401887"/>
    </source>
</evidence>
<gene>
    <name evidence="3" type="ORF">Dcar01_02865</name>
</gene>
<organism evidence="3 4">
    <name type="scientific">Deinococcus carri</name>
    <dbReference type="NCBI Taxonomy" id="1211323"/>
    <lineage>
        <taxon>Bacteria</taxon>
        <taxon>Thermotogati</taxon>
        <taxon>Deinococcota</taxon>
        <taxon>Deinococci</taxon>
        <taxon>Deinococcales</taxon>
        <taxon>Deinococcaceae</taxon>
        <taxon>Deinococcus</taxon>
    </lineage>
</organism>
<dbReference type="InterPro" id="IPR000551">
    <property type="entry name" value="MerR-type_HTH_dom"/>
</dbReference>
<dbReference type="Gene3D" id="3.20.80.10">
    <property type="entry name" value="Regulatory factor, effector binding domain"/>
    <property type="match status" value="1"/>
</dbReference>
<comment type="caution">
    <text evidence="3">The sequence shown here is derived from an EMBL/GenBank/DDBJ whole genome shotgun (WGS) entry which is preliminary data.</text>
</comment>
<dbReference type="SUPFAM" id="SSF46955">
    <property type="entry name" value="Putative DNA-binding domain"/>
    <property type="match status" value="1"/>
</dbReference>
<reference evidence="3 4" key="1">
    <citation type="submission" date="2024-02" db="EMBL/GenBank/DDBJ databases">
        <title>Deinococcus carri NBRC 110142.</title>
        <authorList>
            <person name="Ichikawa N."/>
            <person name="Katano-Makiyama Y."/>
            <person name="Hidaka K."/>
        </authorList>
    </citation>
    <scope>NUCLEOTIDE SEQUENCE [LARGE SCALE GENOMIC DNA]</scope>
    <source>
        <strain evidence="3 4">NBRC 110142</strain>
    </source>
</reference>
<dbReference type="Gene3D" id="1.10.1660.10">
    <property type="match status" value="1"/>
</dbReference>
<sequence>MKLLSIGQFASLVGLSVSALRFYADSGILLPAQIDQDSGYRYYTPEQIPLGQRVADLRKLDLPLNELNDLLSGSPEQATTILERHERRLVEQFQRKRELLLEVGELLNGRRVLPSVEVRYRRWPSQHVLSLTMNAEAESFNTQYRQSVWALHQHAQTAGVRVQGMDFGLYHAQEYFSGPLQTEVCLPVAEPLGGQGRIRFMTLPDTPVVCALHRDDWRTFSATYAAIYLVASQDGYQPGSSYTLDTPDGTELGFLLT</sequence>
<dbReference type="PANTHER" id="PTHR30204:SF97">
    <property type="entry name" value="MERR FAMILY REGULATORY PROTEIN"/>
    <property type="match status" value="1"/>
</dbReference>
<dbReference type="RefSeq" id="WP_345466419.1">
    <property type="nucleotide sequence ID" value="NZ_BAABRP010000013.1"/>
</dbReference>
<dbReference type="SUPFAM" id="SSF55136">
    <property type="entry name" value="Probable bacterial effector-binding domain"/>
    <property type="match status" value="1"/>
</dbReference>
<protein>
    <recommendedName>
        <fullName evidence="2">HTH merR-type domain-containing protein</fullName>
    </recommendedName>
</protein>
<proteinExistence type="predicted"/>
<evidence type="ECO:0000313" key="3">
    <source>
        <dbReference type="EMBL" id="GAA5514113.1"/>
    </source>
</evidence>
<feature type="domain" description="HTH merR-type" evidence="2">
    <location>
        <begin position="3"/>
        <end position="73"/>
    </location>
</feature>
<accession>A0ABP9WBZ6</accession>
<dbReference type="InterPro" id="IPR047057">
    <property type="entry name" value="MerR_fam"/>
</dbReference>
<dbReference type="PROSITE" id="PS50937">
    <property type="entry name" value="HTH_MERR_2"/>
    <property type="match status" value="1"/>
</dbReference>
<dbReference type="SMART" id="SM00422">
    <property type="entry name" value="HTH_MERR"/>
    <property type="match status" value="1"/>
</dbReference>
<dbReference type="Proteomes" id="UP001401887">
    <property type="component" value="Unassembled WGS sequence"/>
</dbReference>
<dbReference type="InterPro" id="IPR011256">
    <property type="entry name" value="Reg_factor_effector_dom_sf"/>
</dbReference>
<evidence type="ECO:0000256" key="1">
    <source>
        <dbReference type="ARBA" id="ARBA00023125"/>
    </source>
</evidence>
<keyword evidence="1" id="KW-0238">DNA-binding</keyword>